<dbReference type="Pfam" id="PF14016">
    <property type="entry name" value="DUF4232"/>
    <property type="match status" value="1"/>
</dbReference>
<dbReference type="PROSITE" id="PS51257">
    <property type="entry name" value="PROKAR_LIPOPROTEIN"/>
    <property type="match status" value="1"/>
</dbReference>
<evidence type="ECO:0000259" key="3">
    <source>
        <dbReference type="Pfam" id="PF14016"/>
    </source>
</evidence>
<protein>
    <recommendedName>
        <fullName evidence="3">DUF4232 domain-containing protein</fullName>
    </recommendedName>
</protein>
<evidence type="ECO:0000256" key="2">
    <source>
        <dbReference type="SAM" id="SignalP"/>
    </source>
</evidence>
<gene>
    <name evidence="4" type="ORF">SAMN05661093_03422</name>
</gene>
<reference evidence="4 5" key="1">
    <citation type="submission" date="2017-04" db="EMBL/GenBank/DDBJ databases">
        <authorList>
            <person name="Afonso C.L."/>
            <person name="Miller P.J."/>
            <person name="Scott M.A."/>
            <person name="Spackman E."/>
            <person name="Goraichik I."/>
            <person name="Dimitrov K.M."/>
            <person name="Suarez D.L."/>
            <person name="Swayne D.E."/>
        </authorList>
    </citation>
    <scope>NUCLEOTIDE SEQUENCE [LARGE SCALE GENOMIC DNA]</scope>
    <source>
        <strain evidence="4 5">DSM 43828</strain>
    </source>
</reference>
<evidence type="ECO:0000313" key="5">
    <source>
        <dbReference type="Proteomes" id="UP000192674"/>
    </source>
</evidence>
<feature type="signal peptide" evidence="2">
    <location>
        <begin position="1"/>
        <end position="21"/>
    </location>
</feature>
<proteinExistence type="predicted"/>
<dbReference type="InterPro" id="IPR025326">
    <property type="entry name" value="DUF4232"/>
</dbReference>
<dbReference type="OrthoDB" id="3268346at2"/>
<dbReference type="EMBL" id="FWXV01000002">
    <property type="protein sequence ID" value="SMC97318.1"/>
    <property type="molecule type" value="Genomic_DNA"/>
</dbReference>
<feature type="chain" id="PRO_5038499920" description="DUF4232 domain-containing protein" evidence="2">
    <location>
        <begin position="22"/>
        <end position="211"/>
    </location>
</feature>
<name>A0A1W2DJZ6_KIBAR</name>
<dbReference type="Proteomes" id="UP000192674">
    <property type="component" value="Unassembled WGS sequence"/>
</dbReference>
<dbReference type="RefSeq" id="WP_033381171.1">
    <property type="nucleotide sequence ID" value="NZ_FWXV01000002.1"/>
</dbReference>
<keyword evidence="5" id="KW-1185">Reference proteome</keyword>
<evidence type="ECO:0000313" key="4">
    <source>
        <dbReference type="EMBL" id="SMC97318.1"/>
    </source>
</evidence>
<feature type="domain" description="DUF4232" evidence="3">
    <location>
        <begin position="75"/>
        <end position="209"/>
    </location>
</feature>
<feature type="region of interest" description="Disordered" evidence="1">
    <location>
        <begin position="26"/>
        <end position="65"/>
    </location>
</feature>
<keyword evidence="2" id="KW-0732">Signal</keyword>
<organism evidence="4 5">
    <name type="scientific">Kibdelosporangium aridum</name>
    <dbReference type="NCBI Taxonomy" id="2030"/>
    <lineage>
        <taxon>Bacteria</taxon>
        <taxon>Bacillati</taxon>
        <taxon>Actinomycetota</taxon>
        <taxon>Actinomycetes</taxon>
        <taxon>Pseudonocardiales</taxon>
        <taxon>Pseudonocardiaceae</taxon>
        <taxon>Kibdelosporangium</taxon>
    </lineage>
</organism>
<accession>A0A1W2DJZ6</accession>
<dbReference type="AlphaFoldDB" id="A0A1W2DJZ6"/>
<feature type="compositionally biased region" description="Low complexity" evidence="1">
    <location>
        <begin position="34"/>
        <end position="57"/>
    </location>
</feature>
<evidence type="ECO:0000256" key="1">
    <source>
        <dbReference type="SAM" id="MobiDB-lite"/>
    </source>
</evidence>
<sequence length="211" mass="21307">MNVPKIGILAASGLFMLTACTGQPPPVASPPIPTIESTQPTVTTPTSTSETPTSAAPEPTPAEVPPPQPVANGLCKSANLKLSVRGGEGAAGTIYRDLVFTNASSAPCTIQGFPGVSYVTGDNGQQVGEPAVRVGTKGAAIKLAPGQSAVAPVGFTQIQNYDPAVCKPTEVRGLRVYPPQETASMFVPLAGTGCAGNLPGQQLSVKTIQSA</sequence>